<gene>
    <name evidence="1" type="ORF">KC573_02845</name>
</gene>
<name>A0A955LVX9_UNCKA</name>
<comment type="caution">
    <text evidence="1">The sequence shown here is derived from an EMBL/GenBank/DDBJ whole genome shotgun (WGS) entry which is preliminary data.</text>
</comment>
<dbReference type="AlphaFoldDB" id="A0A955LVX9"/>
<reference evidence="1" key="1">
    <citation type="submission" date="2020-04" db="EMBL/GenBank/DDBJ databases">
        <authorList>
            <person name="Zhang T."/>
        </authorList>
    </citation>
    <scope>NUCLEOTIDE SEQUENCE</scope>
    <source>
        <strain evidence="1">HKST-UBA02</strain>
    </source>
</reference>
<dbReference type="Proteomes" id="UP000699691">
    <property type="component" value="Unassembled WGS sequence"/>
</dbReference>
<evidence type="ECO:0000313" key="2">
    <source>
        <dbReference type="Proteomes" id="UP000699691"/>
    </source>
</evidence>
<dbReference type="EMBL" id="JAGQKY010000123">
    <property type="protein sequence ID" value="MCA9397744.1"/>
    <property type="molecule type" value="Genomic_DNA"/>
</dbReference>
<accession>A0A955LVX9</accession>
<protein>
    <submittedName>
        <fullName evidence="1">TIGR04255 family protein</fullName>
    </submittedName>
</protein>
<dbReference type="InterPro" id="IPR026349">
    <property type="entry name" value="CHP04255"/>
</dbReference>
<organism evidence="1 2">
    <name type="scientific">candidate division WWE3 bacterium</name>
    <dbReference type="NCBI Taxonomy" id="2053526"/>
    <lineage>
        <taxon>Bacteria</taxon>
        <taxon>Katanobacteria</taxon>
    </lineage>
</organism>
<proteinExistence type="predicted"/>
<dbReference type="NCBIfam" id="TIGR04255">
    <property type="entry name" value="sporadTIGR04255"/>
    <property type="match status" value="1"/>
</dbReference>
<evidence type="ECO:0000313" key="1">
    <source>
        <dbReference type="EMBL" id="MCA9397744.1"/>
    </source>
</evidence>
<sequence length="271" mass="31240">MSFPNKKDVVYNKAPLKQVICQLRFPRILRIDSRPPEGFQERIRDRYPLYEQGVLKQRLGPLTEILSDDVVKLLTRQDQQTYDFISVDGNWSVGLTSEFVALSTSKYSDWNTFVGHLQHIIYALQTEFEPAFFTRIGLRYQNVISQKELGLDNNISWIDLIDSSLTGILSGNIKVSPNAIIEENHVVIINLGNEIGKVKIQYGIKKDVKVQNRIIDEGYILDNDLFIDNRRIKADEVINRLHNLNEFAGRIFQASITDKLYNALEPRERGD</sequence>
<reference evidence="1" key="2">
    <citation type="journal article" date="2021" name="Microbiome">
        <title>Successional dynamics and alternative stable states in a saline activated sludge microbial community over 9 years.</title>
        <authorList>
            <person name="Wang Y."/>
            <person name="Ye J."/>
            <person name="Ju F."/>
            <person name="Liu L."/>
            <person name="Boyd J.A."/>
            <person name="Deng Y."/>
            <person name="Parks D.H."/>
            <person name="Jiang X."/>
            <person name="Yin X."/>
            <person name="Woodcroft B.J."/>
            <person name="Tyson G.W."/>
            <person name="Hugenholtz P."/>
            <person name="Polz M.F."/>
            <person name="Zhang T."/>
        </authorList>
    </citation>
    <scope>NUCLEOTIDE SEQUENCE</scope>
    <source>
        <strain evidence="1">HKST-UBA02</strain>
    </source>
</reference>